<dbReference type="Pfam" id="PF00635">
    <property type="entry name" value="Motile_Sperm"/>
    <property type="match status" value="1"/>
</dbReference>
<keyword evidence="3" id="KW-0472">Membrane</keyword>
<protein>
    <submittedName>
        <fullName evidence="6 7">Vesicle-associated protein 2-2-like</fullName>
    </submittedName>
</protein>
<accession>A0A6P5EB08</accession>
<dbReference type="AlphaFoldDB" id="A0A6P5EB08"/>
<dbReference type="SUPFAM" id="SSF49354">
    <property type="entry name" value="PapD-like"/>
    <property type="match status" value="1"/>
</dbReference>
<feature type="transmembrane region" description="Helical" evidence="3">
    <location>
        <begin position="278"/>
        <end position="299"/>
    </location>
</feature>
<keyword evidence="5" id="KW-1185">Reference proteome</keyword>
<dbReference type="InterPro" id="IPR016763">
    <property type="entry name" value="VAP"/>
</dbReference>
<evidence type="ECO:0000256" key="2">
    <source>
        <dbReference type="SAM" id="Coils"/>
    </source>
</evidence>
<reference evidence="5" key="1">
    <citation type="journal article" date="2015" name="Nat. Genet.">
        <title>The pineapple genome and the evolution of CAM photosynthesis.</title>
        <authorList>
            <person name="Ming R."/>
            <person name="VanBuren R."/>
            <person name="Wai C.M."/>
            <person name="Tang H."/>
            <person name="Schatz M.C."/>
            <person name="Bowers J.E."/>
            <person name="Lyons E."/>
            <person name="Wang M.L."/>
            <person name="Chen J."/>
            <person name="Biggers E."/>
            <person name="Zhang J."/>
            <person name="Huang L."/>
            <person name="Zhang L."/>
            <person name="Miao W."/>
            <person name="Zhang J."/>
            <person name="Ye Z."/>
            <person name="Miao C."/>
            <person name="Lin Z."/>
            <person name="Wang H."/>
            <person name="Zhou H."/>
            <person name="Yim W.C."/>
            <person name="Priest H.D."/>
            <person name="Zheng C."/>
            <person name="Woodhouse M."/>
            <person name="Edger P.P."/>
            <person name="Guyot R."/>
            <person name="Guo H.B."/>
            <person name="Guo H."/>
            <person name="Zheng G."/>
            <person name="Singh R."/>
            <person name="Sharma A."/>
            <person name="Min X."/>
            <person name="Zheng Y."/>
            <person name="Lee H."/>
            <person name="Gurtowski J."/>
            <person name="Sedlazeck F.J."/>
            <person name="Harkess A."/>
            <person name="McKain M.R."/>
            <person name="Liao Z."/>
            <person name="Fang J."/>
            <person name="Liu J."/>
            <person name="Zhang X."/>
            <person name="Zhang Q."/>
            <person name="Hu W."/>
            <person name="Qin Y."/>
            <person name="Wang K."/>
            <person name="Chen L.Y."/>
            <person name="Shirley N."/>
            <person name="Lin Y.R."/>
            <person name="Liu L.Y."/>
            <person name="Hernandez A.G."/>
            <person name="Wright C.L."/>
            <person name="Bulone V."/>
            <person name="Tuskan G.A."/>
            <person name="Heath K."/>
            <person name="Zee F."/>
            <person name="Moore P.H."/>
            <person name="Sunkar R."/>
            <person name="Leebens-Mack J.H."/>
            <person name="Mockler T."/>
            <person name="Bennetzen J.L."/>
            <person name="Freeling M."/>
            <person name="Sankoff D."/>
            <person name="Paterson A.H."/>
            <person name="Zhu X."/>
            <person name="Yang X."/>
            <person name="Smith J.A."/>
            <person name="Cushman J.C."/>
            <person name="Paull R.E."/>
            <person name="Yu Q."/>
        </authorList>
    </citation>
    <scope>NUCLEOTIDE SEQUENCE [LARGE SCALE GENOMIC DNA]</scope>
    <source>
        <strain evidence="5">cv. F153</strain>
    </source>
</reference>
<dbReference type="RefSeq" id="XP_020087453.1">
    <property type="nucleotide sequence ID" value="XM_020231864.1"/>
</dbReference>
<dbReference type="FunFam" id="2.60.40.10:FF:000813">
    <property type="entry name" value="Vesicle-associated protein 1-1"/>
    <property type="match status" value="1"/>
</dbReference>
<dbReference type="InterPro" id="IPR013783">
    <property type="entry name" value="Ig-like_fold"/>
</dbReference>
<dbReference type="OrthoDB" id="264603at2759"/>
<dbReference type="GO" id="GO:0061817">
    <property type="term" value="P:endoplasmic reticulum-plasma membrane tethering"/>
    <property type="evidence" value="ECO:0007669"/>
    <property type="project" value="TreeGrafter"/>
</dbReference>
<dbReference type="PANTHER" id="PTHR10809:SF148">
    <property type="entry name" value="OS01G0936800 PROTEIN"/>
    <property type="match status" value="1"/>
</dbReference>
<reference evidence="6 7" key="2">
    <citation type="submission" date="2025-04" db="UniProtKB">
        <authorList>
            <consortium name="RefSeq"/>
        </authorList>
    </citation>
    <scope>IDENTIFICATION</scope>
    <source>
        <tissue evidence="6 7">Leaf</tissue>
    </source>
</reference>
<evidence type="ECO:0000313" key="7">
    <source>
        <dbReference type="RefSeq" id="XP_020087453.1"/>
    </source>
</evidence>
<dbReference type="InterPro" id="IPR008962">
    <property type="entry name" value="PapD-like_sf"/>
</dbReference>
<evidence type="ECO:0000259" key="4">
    <source>
        <dbReference type="PROSITE" id="PS50202"/>
    </source>
</evidence>
<dbReference type="GeneID" id="109709567"/>
<dbReference type="Proteomes" id="UP000515123">
    <property type="component" value="Linkage group 4"/>
</dbReference>
<evidence type="ECO:0000313" key="5">
    <source>
        <dbReference type="Proteomes" id="UP000515123"/>
    </source>
</evidence>
<comment type="similarity">
    <text evidence="1">Belongs to the VAMP-associated protein (VAP) (TC 9.B.17) family.</text>
</comment>
<dbReference type="GeneID" id="109704086"/>
<keyword evidence="2" id="KW-0175">Coiled coil</keyword>
<dbReference type="GO" id="GO:0090158">
    <property type="term" value="P:endoplasmic reticulum membrane organization"/>
    <property type="evidence" value="ECO:0007669"/>
    <property type="project" value="TreeGrafter"/>
</dbReference>
<evidence type="ECO:0000256" key="1">
    <source>
        <dbReference type="ARBA" id="ARBA00008932"/>
    </source>
</evidence>
<dbReference type="InterPro" id="IPR000535">
    <property type="entry name" value="MSP_dom"/>
</dbReference>
<feature type="domain" description="MSP" evidence="4">
    <location>
        <begin position="5"/>
        <end position="125"/>
    </location>
</feature>
<dbReference type="GO" id="GO:0005789">
    <property type="term" value="C:endoplasmic reticulum membrane"/>
    <property type="evidence" value="ECO:0007669"/>
    <property type="project" value="InterPro"/>
</dbReference>
<feature type="coiled-coil region" evidence="2">
    <location>
        <begin position="216"/>
        <end position="271"/>
    </location>
</feature>
<gene>
    <name evidence="6" type="primary">LOC109704086</name>
    <name evidence="7" type="synonym">LOC109709567</name>
</gene>
<sequence length="301" mass="34067">MGQDLVEIQPRELKFTFELKKQSSCSIQLSNKSNEYVAFKVKTTSPKRYCVRPNTGIIFPRSTCDFTVTMQAQRTAPPDMQLKDKFLVQCTVVPYGSKDEDIVPAFFSKETGRYIEESKLRVVLISPPHSPVLQPINGALNQEPAFEVPVLKETPVVKETPAIETQETQTRETPIIPEEIPTVLKQSSVVLKESPVSKETSVSTDKALSKVENFHLSHVTEDVQNMKAKLNNLESKLDEAEQMIFRLREENKSTIQERDKLQRDMVFLKRKCAARAQVGFPLSFAIFMALVGMTLGFLLQL</sequence>
<keyword evidence="3" id="KW-1133">Transmembrane helix</keyword>
<name>A0A6P5EB08_ANACO</name>
<organism evidence="6">
    <name type="scientific">Ananas comosus</name>
    <name type="common">Pineapple</name>
    <name type="synonym">Ananas ananas</name>
    <dbReference type="NCBI Taxonomy" id="4615"/>
    <lineage>
        <taxon>Eukaryota</taxon>
        <taxon>Viridiplantae</taxon>
        <taxon>Streptophyta</taxon>
        <taxon>Embryophyta</taxon>
        <taxon>Tracheophyta</taxon>
        <taxon>Spermatophyta</taxon>
        <taxon>Magnoliopsida</taxon>
        <taxon>Liliopsida</taxon>
        <taxon>Poales</taxon>
        <taxon>Bromeliaceae</taxon>
        <taxon>Bromelioideae</taxon>
        <taxon>Ananas</taxon>
    </lineage>
</organism>
<dbReference type="Gene3D" id="2.60.40.10">
    <property type="entry name" value="Immunoglobulins"/>
    <property type="match status" value="1"/>
</dbReference>
<dbReference type="GO" id="GO:0005886">
    <property type="term" value="C:plasma membrane"/>
    <property type="evidence" value="ECO:0007669"/>
    <property type="project" value="TreeGrafter"/>
</dbReference>
<dbReference type="PIRSF" id="PIRSF019693">
    <property type="entry name" value="VAMP-associated"/>
    <property type="match status" value="1"/>
</dbReference>
<proteinExistence type="inferred from homology"/>
<evidence type="ECO:0000313" key="6">
    <source>
        <dbReference type="RefSeq" id="XP_020080406.1"/>
    </source>
</evidence>
<dbReference type="RefSeq" id="XP_020080406.1">
    <property type="nucleotide sequence ID" value="XM_020224817.1"/>
</dbReference>
<evidence type="ECO:0000256" key="3">
    <source>
        <dbReference type="SAM" id="Phobius"/>
    </source>
</evidence>
<dbReference type="Gramene" id="Aco002412.1.mrna1">
    <property type="protein sequence ID" value="Aco002412.1.mrna1"/>
    <property type="gene ID" value="Aco002412.1.path1"/>
</dbReference>
<keyword evidence="3" id="KW-0812">Transmembrane</keyword>
<dbReference type="PROSITE" id="PS50202">
    <property type="entry name" value="MSP"/>
    <property type="match status" value="1"/>
</dbReference>
<dbReference type="PANTHER" id="PTHR10809">
    <property type="entry name" value="VESICLE-ASSOCIATED MEMBRANE PROTEIN-ASSOCIATED PROTEIN"/>
    <property type="match status" value="1"/>
</dbReference>